<organism evidence="1 2">
    <name type="scientific">Euplotes crassus</name>
    <dbReference type="NCBI Taxonomy" id="5936"/>
    <lineage>
        <taxon>Eukaryota</taxon>
        <taxon>Sar</taxon>
        <taxon>Alveolata</taxon>
        <taxon>Ciliophora</taxon>
        <taxon>Intramacronucleata</taxon>
        <taxon>Spirotrichea</taxon>
        <taxon>Hypotrichia</taxon>
        <taxon>Euplotida</taxon>
        <taxon>Euplotidae</taxon>
        <taxon>Moneuplotes</taxon>
    </lineage>
</organism>
<reference evidence="1" key="1">
    <citation type="submission" date="2023-07" db="EMBL/GenBank/DDBJ databases">
        <authorList>
            <consortium name="AG Swart"/>
            <person name="Singh M."/>
            <person name="Singh A."/>
            <person name="Seah K."/>
            <person name="Emmerich C."/>
        </authorList>
    </citation>
    <scope>NUCLEOTIDE SEQUENCE</scope>
    <source>
        <strain evidence="1">DP1</strain>
    </source>
</reference>
<protein>
    <submittedName>
        <fullName evidence="1">Uncharacterized protein</fullName>
    </submittedName>
</protein>
<keyword evidence="2" id="KW-1185">Reference proteome</keyword>
<accession>A0AAD1U9E1</accession>
<evidence type="ECO:0000313" key="2">
    <source>
        <dbReference type="Proteomes" id="UP001295684"/>
    </source>
</evidence>
<evidence type="ECO:0000313" key="1">
    <source>
        <dbReference type="EMBL" id="CAI2364521.1"/>
    </source>
</evidence>
<gene>
    <name evidence="1" type="ORF">ECRASSUSDP1_LOCUS5865</name>
</gene>
<dbReference type="AlphaFoldDB" id="A0AAD1U9E1"/>
<name>A0AAD1U9E1_EUPCR</name>
<proteinExistence type="predicted"/>
<dbReference type="Proteomes" id="UP001295684">
    <property type="component" value="Unassembled WGS sequence"/>
</dbReference>
<sequence>MYSSSSLRKSSSARGIVSSFHPCLRCFRSLIAFCSKLLMSLCSPLEDFCICDGSLLVSLLFIIRDSKLCVPLCFFISIGNEEALHSLFFAGFISKGDSAILLSRCRELIIFSLLTCSSSISSDKFSSNSSWVFI</sequence>
<comment type="caution">
    <text evidence="1">The sequence shown here is derived from an EMBL/GenBank/DDBJ whole genome shotgun (WGS) entry which is preliminary data.</text>
</comment>
<dbReference type="EMBL" id="CAMPGE010005677">
    <property type="protein sequence ID" value="CAI2364521.1"/>
    <property type="molecule type" value="Genomic_DNA"/>
</dbReference>